<evidence type="ECO:0000313" key="15">
    <source>
        <dbReference type="Proteomes" id="UP000319941"/>
    </source>
</evidence>
<evidence type="ECO:0000256" key="6">
    <source>
        <dbReference type="ARBA" id="ARBA00022679"/>
    </source>
</evidence>
<evidence type="ECO:0000256" key="9">
    <source>
        <dbReference type="ARBA" id="ARBA00032610"/>
    </source>
</evidence>
<evidence type="ECO:0000256" key="12">
    <source>
        <dbReference type="RuleBase" id="RU003693"/>
    </source>
</evidence>
<comment type="cofactor">
    <cofactor evidence="1 12">
        <name>pyridoxal 5'-phosphate</name>
        <dbReference type="ChEBI" id="CHEBI:597326"/>
    </cofactor>
</comment>
<sequence length="411" mass="43639">MTLASAQGVHVKLVAAGGSTPERLNLLNFTANDYLGLAAHPALIEAACVAAREYGVGSGSAHLVNGHQQSHHALEQRLATLTGRPRALLFSTGFMANLGVIDALASASRTAGRTLAIFHDRLNHASLLDGARLASSNTTSVSSRRFHHRDLVDLDRQLGLSRADDRLVISDGVFSMDGDCADTQGLSEVCRRHGAWLMIDDAHGVGVLGNQGEGVVSRDTSLADVPIVVGTLGKALGSAGAFVAGSETLIESLIQLARPYIYTTAQPPHVAAATLAALDIVKYEPERRAHLQARIKQFRDGCRRIFTGSKLSLGLAGHSSTISVGSDEILIPIQPLVLGSEARALAWSEALKSRGILVSAIRPPTVPLGMSRLRFTFSAAHQVEDIDQLLEAIAEVLAQEQQSKGETSWPR</sequence>
<evidence type="ECO:0000256" key="4">
    <source>
        <dbReference type="ARBA" id="ARBA00011738"/>
    </source>
</evidence>
<evidence type="ECO:0000256" key="11">
    <source>
        <dbReference type="ARBA" id="ARBA00047715"/>
    </source>
</evidence>
<keyword evidence="8 12" id="KW-0663">Pyridoxal phosphate</keyword>
<evidence type="ECO:0000256" key="1">
    <source>
        <dbReference type="ARBA" id="ARBA00001933"/>
    </source>
</evidence>
<reference evidence="14 15" key="1">
    <citation type="submission" date="2019-07" db="EMBL/GenBank/DDBJ databases">
        <title>Diversity of Bacteria from Kongsfjorden, Arctic.</title>
        <authorList>
            <person name="Yu Y."/>
        </authorList>
    </citation>
    <scope>NUCLEOTIDE SEQUENCE [LARGE SCALE GENOMIC DNA]</scope>
    <source>
        <strain evidence="14 15">SM1923</strain>
    </source>
</reference>
<accession>A0A558HY14</accession>
<dbReference type="AlphaFoldDB" id="A0A558HY14"/>
<gene>
    <name evidence="14" type="ORF">FQP86_01865</name>
</gene>
<evidence type="ECO:0000256" key="10">
    <source>
        <dbReference type="ARBA" id="ARBA00033381"/>
    </source>
</evidence>
<dbReference type="CDD" id="cd06454">
    <property type="entry name" value="KBL_like"/>
    <property type="match status" value="1"/>
</dbReference>
<dbReference type="EC" id="2.3.1.47" evidence="5"/>
<evidence type="ECO:0000256" key="8">
    <source>
        <dbReference type="ARBA" id="ARBA00022898"/>
    </source>
</evidence>
<dbReference type="SUPFAM" id="SSF53383">
    <property type="entry name" value="PLP-dependent transferases"/>
    <property type="match status" value="1"/>
</dbReference>
<dbReference type="Gene3D" id="3.40.640.10">
    <property type="entry name" value="Type I PLP-dependent aspartate aminotransferase-like (Major domain)"/>
    <property type="match status" value="1"/>
</dbReference>
<dbReference type="InterPro" id="IPR015422">
    <property type="entry name" value="PyrdxlP-dep_Trfase_small"/>
</dbReference>
<dbReference type="GO" id="GO:0030170">
    <property type="term" value="F:pyridoxal phosphate binding"/>
    <property type="evidence" value="ECO:0007669"/>
    <property type="project" value="InterPro"/>
</dbReference>
<dbReference type="EMBL" id="VNFH01000001">
    <property type="protein sequence ID" value="TVU74011.1"/>
    <property type="molecule type" value="Genomic_DNA"/>
</dbReference>
<dbReference type="Gene3D" id="3.90.1150.10">
    <property type="entry name" value="Aspartate Aminotransferase, domain 1"/>
    <property type="match status" value="1"/>
</dbReference>
<dbReference type="InterPro" id="IPR015421">
    <property type="entry name" value="PyrdxlP-dep_Trfase_major"/>
</dbReference>
<dbReference type="InterPro" id="IPR050087">
    <property type="entry name" value="AON_synthase_class-II"/>
</dbReference>
<dbReference type="GO" id="GO:0008710">
    <property type="term" value="F:8-amino-7-oxononanoate synthase activity"/>
    <property type="evidence" value="ECO:0007669"/>
    <property type="project" value="UniProtKB-EC"/>
</dbReference>
<dbReference type="OrthoDB" id="9807157at2"/>
<evidence type="ECO:0000256" key="5">
    <source>
        <dbReference type="ARBA" id="ARBA00013187"/>
    </source>
</evidence>
<comment type="subunit">
    <text evidence="4">Homodimer.</text>
</comment>
<keyword evidence="15" id="KW-1185">Reference proteome</keyword>
<dbReference type="Pfam" id="PF00155">
    <property type="entry name" value="Aminotran_1_2"/>
    <property type="match status" value="1"/>
</dbReference>
<dbReference type="PANTHER" id="PTHR13693">
    <property type="entry name" value="CLASS II AMINOTRANSFERASE/8-AMINO-7-OXONONANOATE SYNTHASE"/>
    <property type="match status" value="1"/>
</dbReference>
<comment type="similarity">
    <text evidence="3">Belongs to the class-II pyridoxal-phosphate-dependent aminotransferase family. BioF subfamily.</text>
</comment>
<dbReference type="GO" id="GO:0009102">
    <property type="term" value="P:biotin biosynthetic process"/>
    <property type="evidence" value="ECO:0007669"/>
    <property type="project" value="UniProtKB-KW"/>
</dbReference>
<dbReference type="Proteomes" id="UP000319941">
    <property type="component" value="Unassembled WGS sequence"/>
</dbReference>
<keyword evidence="7" id="KW-0093">Biotin biosynthesis</keyword>
<protein>
    <recommendedName>
        <fullName evidence="5">8-amino-7-oxononanoate synthase</fullName>
        <ecNumber evidence="5">2.3.1.47</ecNumber>
    </recommendedName>
    <alternativeName>
        <fullName evidence="9">7-keto-8-amino-pelargonic acid synthase</fullName>
    </alternativeName>
    <alternativeName>
        <fullName evidence="10">8-amino-7-ketopelargonate synthase</fullName>
    </alternativeName>
</protein>
<evidence type="ECO:0000256" key="3">
    <source>
        <dbReference type="ARBA" id="ARBA00010008"/>
    </source>
</evidence>
<dbReference type="STRING" id="553385.GCA_000591415_00371"/>
<dbReference type="PANTHER" id="PTHR13693:SF100">
    <property type="entry name" value="8-AMINO-7-OXONONANOATE SYNTHASE"/>
    <property type="match status" value="1"/>
</dbReference>
<evidence type="ECO:0000256" key="2">
    <source>
        <dbReference type="ARBA" id="ARBA00004746"/>
    </source>
</evidence>
<dbReference type="InterPro" id="IPR004839">
    <property type="entry name" value="Aminotransferase_I/II_large"/>
</dbReference>
<name>A0A558HY14_9GAMM</name>
<feature type="domain" description="Aminotransferase class I/classII large" evidence="13">
    <location>
        <begin position="26"/>
        <end position="393"/>
    </location>
</feature>
<organism evidence="14 15">
    <name type="scientific">Cobetia crustatorum</name>
    <dbReference type="NCBI Taxonomy" id="553385"/>
    <lineage>
        <taxon>Bacteria</taxon>
        <taxon>Pseudomonadati</taxon>
        <taxon>Pseudomonadota</taxon>
        <taxon>Gammaproteobacteria</taxon>
        <taxon>Oceanospirillales</taxon>
        <taxon>Halomonadaceae</taxon>
        <taxon>Cobetia</taxon>
    </lineage>
</organism>
<dbReference type="InterPro" id="IPR001917">
    <property type="entry name" value="Aminotrans_II_pyridoxalP_BS"/>
</dbReference>
<dbReference type="PROSITE" id="PS00599">
    <property type="entry name" value="AA_TRANSFER_CLASS_2"/>
    <property type="match status" value="1"/>
</dbReference>
<comment type="pathway">
    <text evidence="2">Cofactor biosynthesis; biotin biosynthesis.</text>
</comment>
<proteinExistence type="inferred from homology"/>
<comment type="catalytic activity">
    <reaction evidence="11">
        <text>6-carboxyhexanoyl-[ACP] + L-alanine + H(+) = (8S)-8-amino-7-oxononanoate + holo-[ACP] + CO2</text>
        <dbReference type="Rhea" id="RHEA:42288"/>
        <dbReference type="Rhea" id="RHEA-COMP:9685"/>
        <dbReference type="Rhea" id="RHEA-COMP:9955"/>
        <dbReference type="ChEBI" id="CHEBI:15378"/>
        <dbReference type="ChEBI" id="CHEBI:16526"/>
        <dbReference type="ChEBI" id="CHEBI:57972"/>
        <dbReference type="ChEBI" id="CHEBI:64479"/>
        <dbReference type="ChEBI" id="CHEBI:78846"/>
        <dbReference type="ChEBI" id="CHEBI:149468"/>
        <dbReference type="EC" id="2.3.1.47"/>
    </reaction>
</comment>
<comment type="caution">
    <text evidence="14">The sequence shown here is derived from an EMBL/GenBank/DDBJ whole genome shotgun (WGS) entry which is preliminary data.</text>
</comment>
<dbReference type="InterPro" id="IPR015424">
    <property type="entry name" value="PyrdxlP-dep_Trfase"/>
</dbReference>
<evidence type="ECO:0000313" key="14">
    <source>
        <dbReference type="EMBL" id="TVU74011.1"/>
    </source>
</evidence>
<evidence type="ECO:0000259" key="13">
    <source>
        <dbReference type="Pfam" id="PF00155"/>
    </source>
</evidence>
<evidence type="ECO:0000256" key="7">
    <source>
        <dbReference type="ARBA" id="ARBA00022756"/>
    </source>
</evidence>
<keyword evidence="6" id="KW-0808">Transferase</keyword>